<dbReference type="AlphaFoldDB" id="A0A2R4P0U7"/>
<proteinExistence type="predicted"/>
<accession>A0A2R4P0U7</accession>
<keyword evidence="1" id="KW-1133">Transmembrane helix</keyword>
<gene>
    <name evidence="2" type="ORF">CCS77_1245</name>
</gene>
<dbReference type="Proteomes" id="UP000241854">
    <property type="component" value="Chromosome"/>
</dbReference>
<organism evidence="2 3">
    <name type="scientific">Campylobacter concisus</name>
    <dbReference type="NCBI Taxonomy" id="199"/>
    <lineage>
        <taxon>Bacteria</taxon>
        <taxon>Pseudomonadati</taxon>
        <taxon>Campylobacterota</taxon>
        <taxon>Epsilonproteobacteria</taxon>
        <taxon>Campylobacterales</taxon>
        <taxon>Campylobacteraceae</taxon>
        <taxon>Campylobacter</taxon>
    </lineage>
</organism>
<keyword evidence="1" id="KW-0472">Membrane</keyword>
<dbReference type="PIRSF" id="PIRSF003203">
    <property type="entry name" value="AzlD"/>
    <property type="match status" value="1"/>
</dbReference>
<evidence type="ECO:0000313" key="3">
    <source>
        <dbReference type="Proteomes" id="UP000241854"/>
    </source>
</evidence>
<dbReference type="Pfam" id="PF05437">
    <property type="entry name" value="AzlD"/>
    <property type="match status" value="1"/>
</dbReference>
<dbReference type="RefSeq" id="WP_107916893.1">
    <property type="nucleotide sequence ID" value="NZ_CP021642.1"/>
</dbReference>
<evidence type="ECO:0000313" key="2">
    <source>
        <dbReference type="EMBL" id="AVX44306.1"/>
    </source>
</evidence>
<dbReference type="EMBL" id="CP021642">
    <property type="protein sequence ID" value="AVX44306.1"/>
    <property type="molecule type" value="Genomic_DNA"/>
</dbReference>
<protein>
    <submittedName>
        <fullName evidence="2">Branched-chain amino acid transport protein, putative</fullName>
    </submittedName>
</protein>
<sequence length="112" mass="12642">MISISSSEMVLFVAVLLSALATFITRATPFYALRNYKSNPYLDAIEKHMGMMIMVVLVCYGLKDTKFSEYPYGLSEIMAVFTAILVHLKFKNALLSIVVSTGIYMLLIRIFK</sequence>
<evidence type="ECO:0000256" key="1">
    <source>
        <dbReference type="SAM" id="Phobius"/>
    </source>
</evidence>
<reference evidence="2 3" key="1">
    <citation type="journal article" date="2018" name="Emerg. Microbes Infect.">
        <title>Genomic analysis of oral Campylobacter concisus strains identified a potential bacterial molecular marker associated with active Crohn's disease.</title>
        <authorList>
            <person name="Liu F."/>
            <person name="Ma R."/>
            <person name="Tay C.Y.A."/>
            <person name="Octavia S."/>
            <person name="Lan R."/>
            <person name="Chung H.K.L."/>
            <person name="Riordan S.M."/>
            <person name="Grimm M.C."/>
            <person name="Leong R.W."/>
            <person name="Tanaka M.M."/>
            <person name="Connor S."/>
            <person name="Zhang L."/>
        </authorList>
    </citation>
    <scope>NUCLEOTIDE SEQUENCE [LARGE SCALE GENOMIC DNA]</scope>
    <source>
        <strain evidence="2 3">P2CDO4</strain>
    </source>
</reference>
<dbReference type="InterPro" id="IPR008407">
    <property type="entry name" value="Brnchd-chn_aa_trnsp_AzlD"/>
</dbReference>
<feature type="transmembrane region" description="Helical" evidence="1">
    <location>
        <begin position="94"/>
        <end position="111"/>
    </location>
</feature>
<name>A0A2R4P0U7_9BACT</name>
<keyword evidence="1" id="KW-0812">Transmembrane</keyword>